<dbReference type="PANTHER" id="PTHR46797:SF25">
    <property type="entry name" value="TRANSCRIPTIONAL REGULATOR"/>
    <property type="match status" value="1"/>
</dbReference>
<evidence type="ECO:0000313" key="4">
    <source>
        <dbReference type="Proteomes" id="UP000674938"/>
    </source>
</evidence>
<protein>
    <submittedName>
        <fullName evidence="3">Helix-turn-helix transcriptional regulator</fullName>
    </submittedName>
</protein>
<dbReference type="RefSeq" id="WP_209531657.1">
    <property type="nucleotide sequence ID" value="NZ_JAEEGA010000019.1"/>
</dbReference>
<sequence>MESIGESVKKLRKDRGYTLKDISKQANLSIGYLSQFERGITTIAVEQLAKIADILGVSINYFFDESATREDVVTRSYDQPVLRIINQNIYKSLSSNPEDKGMMPKLVEMLPSQNTEQVTGAPHEGEEFIYVLEGILTLIIDGTEQQVYPGDSAHYMSSRPHNWANYTNKMVKFIAVHTPSDF</sequence>
<dbReference type="PANTHER" id="PTHR46797">
    <property type="entry name" value="HTH-TYPE TRANSCRIPTIONAL REGULATOR"/>
    <property type="match status" value="1"/>
</dbReference>
<dbReference type="Pfam" id="PF07883">
    <property type="entry name" value="Cupin_2"/>
    <property type="match status" value="1"/>
</dbReference>
<feature type="domain" description="HTH cro/C1-type" evidence="2">
    <location>
        <begin position="8"/>
        <end position="62"/>
    </location>
</feature>
<evidence type="ECO:0000256" key="1">
    <source>
        <dbReference type="ARBA" id="ARBA00023125"/>
    </source>
</evidence>
<keyword evidence="1" id="KW-0238">DNA-binding</keyword>
<accession>A0A940PJ16</accession>
<dbReference type="Gene3D" id="2.60.120.10">
    <property type="entry name" value="Jelly Rolls"/>
    <property type="match status" value="1"/>
</dbReference>
<dbReference type="InterPro" id="IPR011051">
    <property type="entry name" value="RmlC_Cupin_sf"/>
</dbReference>
<dbReference type="AlphaFoldDB" id="A0A940PJ16"/>
<dbReference type="Pfam" id="PF01381">
    <property type="entry name" value="HTH_3"/>
    <property type="match status" value="1"/>
</dbReference>
<comment type="caution">
    <text evidence="3">The sequence shown here is derived from an EMBL/GenBank/DDBJ whole genome shotgun (WGS) entry which is preliminary data.</text>
</comment>
<dbReference type="Proteomes" id="UP000674938">
    <property type="component" value="Unassembled WGS sequence"/>
</dbReference>
<dbReference type="InterPro" id="IPR013096">
    <property type="entry name" value="Cupin_2"/>
</dbReference>
<dbReference type="CDD" id="cd02209">
    <property type="entry name" value="cupin_XRE_C"/>
    <property type="match status" value="1"/>
</dbReference>
<evidence type="ECO:0000313" key="3">
    <source>
        <dbReference type="EMBL" id="MBP1043808.1"/>
    </source>
</evidence>
<dbReference type="PROSITE" id="PS50943">
    <property type="entry name" value="HTH_CROC1"/>
    <property type="match status" value="1"/>
</dbReference>
<dbReference type="CDD" id="cd00093">
    <property type="entry name" value="HTH_XRE"/>
    <property type="match status" value="1"/>
</dbReference>
<gene>
    <name evidence="3" type="ORF">I6N95_22520</name>
</gene>
<dbReference type="GO" id="GO:0005829">
    <property type="term" value="C:cytosol"/>
    <property type="evidence" value="ECO:0007669"/>
    <property type="project" value="TreeGrafter"/>
</dbReference>
<dbReference type="SUPFAM" id="SSF47413">
    <property type="entry name" value="lambda repressor-like DNA-binding domains"/>
    <property type="match status" value="1"/>
</dbReference>
<dbReference type="SUPFAM" id="SSF51182">
    <property type="entry name" value="RmlC-like cupins"/>
    <property type="match status" value="1"/>
</dbReference>
<name>A0A940PJ16_9ENTE</name>
<proteinExistence type="predicted"/>
<dbReference type="EMBL" id="JAEEGA010000019">
    <property type="protein sequence ID" value="MBP1043808.1"/>
    <property type="molecule type" value="Genomic_DNA"/>
</dbReference>
<dbReference type="Gene3D" id="1.10.260.40">
    <property type="entry name" value="lambda repressor-like DNA-binding domains"/>
    <property type="match status" value="1"/>
</dbReference>
<dbReference type="SMART" id="SM00530">
    <property type="entry name" value="HTH_XRE"/>
    <property type="match status" value="1"/>
</dbReference>
<evidence type="ECO:0000259" key="2">
    <source>
        <dbReference type="PROSITE" id="PS50943"/>
    </source>
</evidence>
<dbReference type="GO" id="GO:0003677">
    <property type="term" value="F:DNA binding"/>
    <property type="evidence" value="ECO:0007669"/>
    <property type="project" value="UniProtKB-KW"/>
</dbReference>
<dbReference type="InterPro" id="IPR001387">
    <property type="entry name" value="Cro/C1-type_HTH"/>
</dbReference>
<dbReference type="InterPro" id="IPR014710">
    <property type="entry name" value="RmlC-like_jellyroll"/>
</dbReference>
<keyword evidence="4" id="KW-1185">Reference proteome</keyword>
<dbReference type="InterPro" id="IPR010982">
    <property type="entry name" value="Lambda_DNA-bd_dom_sf"/>
</dbReference>
<dbReference type="GO" id="GO:0003700">
    <property type="term" value="F:DNA-binding transcription factor activity"/>
    <property type="evidence" value="ECO:0007669"/>
    <property type="project" value="TreeGrafter"/>
</dbReference>
<organism evidence="3 4">
    <name type="scientific">Vagococcus allomyrinae</name>
    <dbReference type="NCBI Taxonomy" id="2794353"/>
    <lineage>
        <taxon>Bacteria</taxon>
        <taxon>Bacillati</taxon>
        <taxon>Bacillota</taxon>
        <taxon>Bacilli</taxon>
        <taxon>Lactobacillales</taxon>
        <taxon>Enterococcaceae</taxon>
        <taxon>Vagococcus</taxon>
    </lineage>
</organism>
<reference evidence="3" key="1">
    <citation type="submission" date="2020-12" db="EMBL/GenBank/DDBJ databases">
        <title>Vagococcus allomyrinae sp. nov. and Enterococcus lavae sp. nov., isolated from the larvae of Allomyrina dichotoma.</title>
        <authorList>
            <person name="Lee S.D."/>
        </authorList>
    </citation>
    <scope>NUCLEOTIDE SEQUENCE</scope>
    <source>
        <strain evidence="3">BWB3-3</strain>
    </source>
</reference>
<dbReference type="InterPro" id="IPR050807">
    <property type="entry name" value="TransReg_Diox_bact_type"/>
</dbReference>